<evidence type="ECO:0000256" key="7">
    <source>
        <dbReference type="ARBA" id="ARBA00022844"/>
    </source>
</evidence>
<sequence length="504" mass="55289">MSRARRTKRASVQDLYTSCKLGGDCPEDVKNKVENTTLADRLLQILGSVVYFGQLGIGSGKGTGGITGYRPLQNVPRVGTNRPIESIRPNIPIDPLGGSDIIPPTVIDATAPSVVPLTETGTPEVNIISSGTGTNIELGELDIITNVDPTSTAVGTAEHPAVIDVTDEGTTVIDVQSGPPPPKRLQIDSSLKPYEHIELTVYPPYNQSDPNVNVFVDTHFGGDPVGVDYTSFSDINLREEFELEQNIPRSSTPANKNIATKAKDLYQRFTVQVPTQSLSAVAKPSRQVTFQFENPAFSEDVTMAFNQDVEEVTAAPNEQFRDIQTLSRPRFSETESGHVRLSRIGQKASMKTRSGLIIGERVHYFYDISDITVGENIELPTISSSVQTSGESIIQDSQIDGVVLDENLLDDFAEDFSNAHLIFTTTDELNESVDIISIPPEFGLKTFIPQYTNNSVDSSQITMPVLPLSIPSVPLYPAAVTIFGEDYIIDPYYLRRKRKRVDFY</sequence>
<evidence type="ECO:0000256" key="6">
    <source>
        <dbReference type="ARBA" id="ARBA00022812"/>
    </source>
</evidence>
<dbReference type="GO" id="GO:0005198">
    <property type="term" value="F:structural molecule activity"/>
    <property type="evidence" value="ECO:0007669"/>
    <property type="project" value="UniProtKB-UniRule"/>
</dbReference>
<keyword evidence="4 15" id="KW-1048">Host nucleus</keyword>
<dbReference type="GO" id="GO:0075732">
    <property type="term" value="P:viral penetration into host nucleus"/>
    <property type="evidence" value="ECO:0007669"/>
    <property type="project" value="UniProtKB-KW"/>
</dbReference>
<dbReference type="GO" id="GO:0075521">
    <property type="term" value="P:microtubule-dependent intracellular transport of viral material towards nucleus"/>
    <property type="evidence" value="ECO:0007669"/>
    <property type="project" value="UniProtKB-UniRule"/>
</dbReference>
<keyword evidence="3 15" id="KW-0167">Capsid protein</keyword>
<accession>A0A2D2ALS8</accession>
<gene>
    <name evidence="15 16" type="primary">L2</name>
</gene>
<keyword evidence="14 15" id="KW-1160">Virus entry into host cell</keyword>
<evidence type="ECO:0000256" key="1">
    <source>
        <dbReference type="ARBA" id="ARBA00022524"/>
    </source>
</evidence>
<comment type="function">
    <text evidence="15">Minor protein of the capsid that localizes along the inner surface of the virion, within the central cavities beneath the L1 pentamers. Plays a role in capsid stabilization through interaction with the major capsid protein L1. Once the virion enters the host cell, L2 escorts the genomic DNA into the nucleus by promoting escape from the endosomal compartments and traffic through the host Golgi network. Mechanistically, the C-terminus of L2 possesses a cell-penetrating peptide that protudes from the host endosome, interacts with host cytoplasmic retromer cargo and thereby mediates the capsid delivery to the host trans-Golgi network. Plays a role through its interaction with host dynein in the intracellular microtubule-dependent transport of viral capsid toward the nucleus. Mediates the viral genome import into the nucleus through binding to host importins. Once within the nucleus, L2 localizes viral genomes to host PML bodies in order to activate early gene expression for establishment of infection. Later on, promotes late gene expression by interacting with the viral E2 protein and by inhibiting its transcriptional activation functions. During virion assembly, encapsidates the genome by direct interaction with the viral DNA.</text>
</comment>
<evidence type="ECO:0000256" key="9">
    <source>
        <dbReference type="ARBA" id="ARBA00022952"/>
    </source>
</evidence>
<evidence type="ECO:0000256" key="2">
    <source>
        <dbReference type="ARBA" id="ARBA00022553"/>
    </source>
</evidence>
<protein>
    <recommendedName>
        <fullName evidence="15">Minor capsid protein L2</fullName>
    </recommendedName>
</protein>
<dbReference type="GO" id="GO:0019028">
    <property type="term" value="C:viral capsid"/>
    <property type="evidence" value="ECO:0007669"/>
    <property type="project" value="UniProtKB-UniRule"/>
</dbReference>
<keyword evidence="6" id="KW-1040">Host Golgi apparatus</keyword>
<comment type="subcellular location">
    <subcellularLocation>
        <location evidence="15">Virion</location>
    </subcellularLocation>
    <subcellularLocation>
        <location evidence="15">Host nucleus</location>
    </subcellularLocation>
</comment>
<keyword evidence="7 15" id="KW-0946">Virion</keyword>
<dbReference type="GO" id="GO:0043657">
    <property type="term" value="C:host cell"/>
    <property type="evidence" value="ECO:0007669"/>
    <property type="project" value="GOC"/>
</dbReference>
<evidence type="ECO:0000256" key="13">
    <source>
        <dbReference type="ARBA" id="ARBA00023157"/>
    </source>
</evidence>
<feature type="disulfide bond" evidence="15">
    <location>
        <begin position="19"/>
        <end position="25"/>
    </location>
</feature>
<reference evidence="16" key="1">
    <citation type="journal article" date="2018" name="MSphere">
        <title>Metagenomic Discovery of 83 New Human Papillomavirus Types in Patients with Immunodeficiency.</title>
        <authorList>
            <person name="Pastrana D.V."/>
            <person name="Peretti A."/>
            <person name="Welch N.L."/>
            <person name="Borgogna C."/>
            <person name="Olivero C."/>
            <person name="Badolato R."/>
            <person name="Notarangelo L.D."/>
            <person name="Gariglio M."/>
            <person name="FitzGerald P.C."/>
            <person name="McIntosh C.E."/>
            <person name="Reeves J."/>
            <person name="Starrett G.J."/>
            <person name="Bliskovsky V."/>
            <person name="Velez D."/>
            <person name="Brownell I."/>
            <person name="Yarchoan R."/>
            <person name="Wyvill K.M."/>
            <person name="Uldrick T.S."/>
            <person name="Maldarelli F."/>
            <person name="Lisco A."/>
            <person name="Sereti I."/>
            <person name="Gonzalez C.M."/>
            <person name="Androphy E.J."/>
            <person name="McBride A.A."/>
            <person name="Van Doorslaer K."/>
            <person name="Garcia F."/>
            <person name="Dvoretzky I."/>
            <person name="Liu J.S."/>
            <person name="Han J."/>
            <person name="Murphy P.M."/>
            <person name="McDermott D.H."/>
            <person name="Buck C.B."/>
        </authorList>
    </citation>
    <scope>NUCLEOTIDE SEQUENCE</scope>
    <source>
        <strain evidence="16">Gamma13_EV03c45</strain>
    </source>
</reference>
<keyword evidence="13 15" id="KW-1015">Disulfide bond</keyword>
<keyword evidence="10" id="KW-1039">Host endosome</keyword>
<evidence type="ECO:0000256" key="15">
    <source>
        <dbReference type="HAMAP-Rule" id="MF_04003"/>
    </source>
</evidence>
<keyword evidence="5 15" id="KW-0945">Host-virus interaction</keyword>
<evidence type="ECO:0000256" key="5">
    <source>
        <dbReference type="ARBA" id="ARBA00022581"/>
    </source>
</evidence>
<evidence type="ECO:0000256" key="3">
    <source>
        <dbReference type="ARBA" id="ARBA00022561"/>
    </source>
</evidence>
<comment type="PTM">
    <text evidence="15">Highly phosphorylated.</text>
</comment>
<keyword evidence="8 15" id="KW-0426">Late protein</keyword>
<keyword evidence="11 15" id="KW-1176">Cytoplasmic inwards viral transport</keyword>
<keyword evidence="1 15" id="KW-1163">Viral penetration into host nucleus</keyword>
<proteinExistence type="inferred from homology"/>
<dbReference type="Proteomes" id="UP000289331">
    <property type="component" value="Segment"/>
</dbReference>
<dbReference type="GO" id="GO:0042025">
    <property type="term" value="C:host cell nucleus"/>
    <property type="evidence" value="ECO:0007669"/>
    <property type="project" value="UniProtKB-SubCell"/>
</dbReference>
<dbReference type="InterPro" id="IPR000784">
    <property type="entry name" value="Late_L2"/>
</dbReference>
<dbReference type="EMBL" id="MF588721">
    <property type="protein sequence ID" value="ATQ38391.1"/>
    <property type="molecule type" value="Genomic_DNA"/>
</dbReference>
<evidence type="ECO:0000256" key="14">
    <source>
        <dbReference type="ARBA" id="ARBA00023296"/>
    </source>
</evidence>
<evidence type="ECO:0000256" key="12">
    <source>
        <dbReference type="ARBA" id="ARBA00023125"/>
    </source>
</evidence>
<organism evidence="16">
    <name type="scientific">Gammapapillomavirus 13</name>
    <dbReference type="NCBI Taxonomy" id="1513258"/>
    <lineage>
        <taxon>Viruses</taxon>
        <taxon>Monodnaviria</taxon>
        <taxon>Shotokuvirae</taxon>
        <taxon>Cossaviricota</taxon>
        <taxon>Papovaviricetes</taxon>
        <taxon>Zurhausenvirales</taxon>
        <taxon>Papillomaviridae</taxon>
        <taxon>Firstpapillomavirinae</taxon>
        <taxon>Gammapapillomavirus</taxon>
    </lineage>
</organism>
<keyword evidence="2 15" id="KW-0597">Phosphoprotein</keyword>
<comment type="subunit">
    <text evidence="15">Interacts with major capsid protein L1. Interacts with E2; this interaction inhibits E2 transcriptional activity but not the DNA replication function E2. Interacts with host HSPA8; this interaction is required for L2 nuclear translocation. Interacts with host importins KPNB2 and KPNB3. Forms a complex with importin alpha2-beta1 heterodimers via interaction with the importin alpha2 adapter. Interacts with host DYNLT1; this interaction is essential for virus intracellular transport during entry. Interacts (via C-terminus) with host retromer subunits VPS35 AND VPS29.</text>
</comment>
<evidence type="ECO:0000256" key="4">
    <source>
        <dbReference type="ARBA" id="ARBA00022562"/>
    </source>
</evidence>
<evidence type="ECO:0000256" key="8">
    <source>
        <dbReference type="ARBA" id="ARBA00022921"/>
    </source>
</evidence>
<dbReference type="Pfam" id="PF00513">
    <property type="entry name" value="Late_protein_L2"/>
    <property type="match status" value="1"/>
</dbReference>
<comment type="caution">
    <text evidence="15">Lacks conserved residue(s) required for the propagation of feature annotation.</text>
</comment>
<dbReference type="GO" id="GO:0003677">
    <property type="term" value="F:DNA binding"/>
    <property type="evidence" value="ECO:0007669"/>
    <property type="project" value="UniProtKB-UniRule"/>
</dbReference>
<name>A0A2D2ALS8_9PAPI</name>
<keyword evidence="9 15" id="KW-1177">Microtubular inwards viral transport</keyword>
<evidence type="ECO:0000256" key="11">
    <source>
        <dbReference type="ARBA" id="ARBA00023120"/>
    </source>
</evidence>
<evidence type="ECO:0000256" key="10">
    <source>
        <dbReference type="ARBA" id="ARBA00023046"/>
    </source>
</evidence>
<dbReference type="GO" id="GO:0046718">
    <property type="term" value="P:symbiont entry into host cell"/>
    <property type="evidence" value="ECO:0007669"/>
    <property type="project" value="UniProtKB-KW"/>
</dbReference>
<comment type="similarity">
    <text evidence="15">Belongs to the papillomaviridae L2 protein family.</text>
</comment>
<evidence type="ECO:0000313" key="16">
    <source>
        <dbReference type="EMBL" id="ATQ38391.1"/>
    </source>
</evidence>
<keyword evidence="12 15" id="KW-0238">DNA-binding</keyword>
<dbReference type="HAMAP" id="MF_04003">
    <property type="entry name" value="PPV_L2"/>
    <property type="match status" value="1"/>
</dbReference>